<evidence type="ECO:0000256" key="11">
    <source>
        <dbReference type="RuleBase" id="RU004253"/>
    </source>
</evidence>
<reference evidence="13 14" key="1">
    <citation type="submission" date="2016-11" db="EMBL/GenBank/DDBJ databases">
        <title>Mixed transmission modes and dynamic genome evolution in an obligate animal-bacterial symbiosis.</title>
        <authorList>
            <person name="Russell S.L."/>
            <person name="Corbett-Detig R.B."/>
            <person name="Cavanaugh C.M."/>
        </authorList>
    </citation>
    <scope>NUCLEOTIDE SEQUENCE [LARGE SCALE GENOMIC DNA]</scope>
    <source>
        <strain evidence="13">Sveles-Q1</strain>
    </source>
</reference>
<gene>
    <name evidence="9" type="primary">thiE</name>
    <name evidence="13" type="ORF">BOW53_08460</name>
</gene>
<name>A0A1T2L574_9GAMM</name>
<evidence type="ECO:0000256" key="4">
    <source>
        <dbReference type="ARBA" id="ARBA00022842"/>
    </source>
</evidence>
<dbReference type="Proteomes" id="UP000191110">
    <property type="component" value="Unassembled WGS sequence"/>
</dbReference>
<dbReference type="AlphaFoldDB" id="A0A1T2L574"/>
<feature type="binding site" evidence="9">
    <location>
        <position position="166"/>
    </location>
    <ligand>
        <name>2-[(2R,5Z)-2-carboxy-4-methylthiazol-5(2H)-ylidene]ethyl phosphate</name>
        <dbReference type="ChEBI" id="CHEBI:62899"/>
    </ligand>
</feature>
<dbReference type="GO" id="GO:0004789">
    <property type="term" value="F:thiamine-phosphate diphosphorylase activity"/>
    <property type="evidence" value="ECO:0007669"/>
    <property type="project" value="UniProtKB-UniRule"/>
</dbReference>
<dbReference type="InterPro" id="IPR022998">
    <property type="entry name" value="ThiamineP_synth_TenI"/>
</dbReference>
<evidence type="ECO:0000256" key="7">
    <source>
        <dbReference type="ARBA" id="ARBA00047851"/>
    </source>
</evidence>
<feature type="binding site" evidence="9">
    <location>
        <position position="70"/>
    </location>
    <ligand>
        <name>4-amino-2-methyl-5-(diphosphooxymethyl)pyrimidine</name>
        <dbReference type="ChEBI" id="CHEBI:57841"/>
    </ligand>
</feature>
<feature type="domain" description="Thiamine phosphate synthase/TenI" evidence="12">
    <location>
        <begin position="8"/>
        <end position="189"/>
    </location>
</feature>
<comment type="cofactor">
    <cofactor evidence="9">
        <name>Mg(2+)</name>
        <dbReference type="ChEBI" id="CHEBI:18420"/>
    </cofactor>
    <text evidence="9">Binds 1 Mg(2+) ion per subunit.</text>
</comment>
<feature type="binding site" evidence="9">
    <location>
        <position position="109"/>
    </location>
    <ligand>
        <name>4-amino-2-methyl-5-(diphosphooxymethyl)pyrimidine</name>
        <dbReference type="ChEBI" id="CHEBI:57841"/>
    </ligand>
</feature>
<dbReference type="GO" id="GO:0009229">
    <property type="term" value="P:thiamine diphosphate biosynthetic process"/>
    <property type="evidence" value="ECO:0007669"/>
    <property type="project" value="UniProtKB-UniRule"/>
</dbReference>
<dbReference type="PANTHER" id="PTHR20857">
    <property type="entry name" value="THIAMINE-PHOSPHATE PYROPHOSPHORYLASE"/>
    <property type="match status" value="1"/>
</dbReference>
<dbReference type="InterPro" id="IPR013785">
    <property type="entry name" value="Aldolase_TIM"/>
</dbReference>
<dbReference type="InterPro" id="IPR034291">
    <property type="entry name" value="TMP_synthase"/>
</dbReference>
<evidence type="ECO:0000256" key="9">
    <source>
        <dbReference type="HAMAP-Rule" id="MF_00097"/>
    </source>
</evidence>
<comment type="caution">
    <text evidence="13">The sequence shown here is derived from an EMBL/GenBank/DDBJ whole genome shotgun (WGS) entry which is preliminary data.</text>
</comment>
<evidence type="ECO:0000256" key="1">
    <source>
        <dbReference type="ARBA" id="ARBA00005165"/>
    </source>
</evidence>
<evidence type="ECO:0000256" key="10">
    <source>
        <dbReference type="RuleBase" id="RU003826"/>
    </source>
</evidence>
<dbReference type="EMBL" id="MPRL01000029">
    <property type="protein sequence ID" value="OOZ40268.1"/>
    <property type="molecule type" value="Genomic_DNA"/>
</dbReference>
<feature type="binding site" evidence="9">
    <location>
        <begin position="38"/>
        <end position="42"/>
    </location>
    <ligand>
        <name>4-amino-2-methyl-5-(diphosphooxymethyl)pyrimidine</name>
        <dbReference type="ChEBI" id="CHEBI:57841"/>
    </ligand>
</feature>
<dbReference type="CDD" id="cd00564">
    <property type="entry name" value="TMP_TenI"/>
    <property type="match status" value="1"/>
</dbReference>
<feature type="binding site" evidence="9">
    <location>
        <position position="90"/>
    </location>
    <ligand>
        <name>Mg(2+)</name>
        <dbReference type="ChEBI" id="CHEBI:18420"/>
    </ligand>
</feature>
<evidence type="ECO:0000256" key="3">
    <source>
        <dbReference type="ARBA" id="ARBA00022723"/>
    </source>
</evidence>
<dbReference type="RefSeq" id="WP_078483647.1">
    <property type="nucleotide sequence ID" value="NZ_MPRL01000029.1"/>
</dbReference>
<dbReference type="Gene3D" id="3.20.20.70">
    <property type="entry name" value="Aldolase class I"/>
    <property type="match status" value="1"/>
</dbReference>
<evidence type="ECO:0000256" key="5">
    <source>
        <dbReference type="ARBA" id="ARBA00022977"/>
    </source>
</evidence>
<dbReference type="GO" id="GO:0000287">
    <property type="term" value="F:magnesium ion binding"/>
    <property type="evidence" value="ECO:0007669"/>
    <property type="project" value="UniProtKB-UniRule"/>
</dbReference>
<keyword evidence="5 9" id="KW-0784">Thiamine biosynthesis</keyword>
<dbReference type="OrthoDB" id="9789949at2"/>
<evidence type="ECO:0000256" key="2">
    <source>
        <dbReference type="ARBA" id="ARBA00022679"/>
    </source>
</evidence>
<comment type="pathway">
    <text evidence="1 9 11">Cofactor biosynthesis; thiamine diphosphate biosynthesis; thiamine phosphate from 4-amino-2-methyl-5-diphosphomethylpyrimidine and 4-methyl-5-(2-phosphoethyl)-thiazole: step 1/1.</text>
</comment>
<evidence type="ECO:0000256" key="8">
    <source>
        <dbReference type="ARBA" id="ARBA00047883"/>
    </source>
</evidence>
<dbReference type="Pfam" id="PF02581">
    <property type="entry name" value="TMP-TENI"/>
    <property type="match status" value="1"/>
</dbReference>
<dbReference type="GO" id="GO:0009228">
    <property type="term" value="P:thiamine biosynthetic process"/>
    <property type="evidence" value="ECO:0007669"/>
    <property type="project" value="UniProtKB-KW"/>
</dbReference>
<feature type="binding site" evidence="9">
    <location>
        <position position="139"/>
    </location>
    <ligand>
        <name>4-amino-2-methyl-5-(diphosphooxymethyl)pyrimidine</name>
        <dbReference type="ChEBI" id="CHEBI:57841"/>
    </ligand>
</feature>
<dbReference type="SUPFAM" id="SSF51391">
    <property type="entry name" value="Thiamin phosphate synthase"/>
    <property type="match status" value="1"/>
</dbReference>
<protein>
    <recommendedName>
        <fullName evidence="9">Thiamine-phosphate synthase</fullName>
        <shortName evidence="9">TP synthase</shortName>
        <shortName evidence="9">TPS</shortName>
        <ecNumber evidence="9">2.5.1.3</ecNumber>
    </recommendedName>
    <alternativeName>
        <fullName evidence="9">Thiamine-phosphate pyrophosphorylase</fullName>
        <shortName evidence="9">TMP pyrophosphorylase</shortName>
        <shortName evidence="9">TMP-PPase</shortName>
    </alternativeName>
</protein>
<organism evidence="13 14">
    <name type="scientific">Solemya pervernicosa gill symbiont</name>
    <dbReference type="NCBI Taxonomy" id="642797"/>
    <lineage>
        <taxon>Bacteria</taxon>
        <taxon>Pseudomonadati</taxon>
        <taxon>Pseudomonadota</taxon>
        <taxon>Gammaproteobacteria</taxon>
        <taxon>sulfur-oxidizing symbionts</taxon>
    </lineage>
</organism>
<feature type="binding site" evidence="9">
    <location>
        <position position="71"/>
    </location>
    <ligand>
        <name>Mg(2+)</name>
        <dbReference type="ChEBI" id="CHEBI:18420"/>
    </ligand>
</feature>
<proteinExistence type="inferred from homology"/>
<comment type="function">
    <text evidence="9">Condenses 4-methyl-5-(beta-hydroxyethyl)thiazole monophosphate (THZ-P) and 2-methyl-4-amino-5-hydroxymethyl pyrimidine pyrophosphate (HMP-PP) to form thiamine monophosphate (TMP).</text>
</comment>
<keyword evidence="3 9" id="KW-0479">Metal-binding</keyword>
<accession>A0A1T2L574</accession>
<keyword evidence="14" id="KW-1185">Reference proteome</keyword>
<dbReference type="UniPathway" id="UPA00060">
    <property type="reaction ID" value="UER00141"/>
</dbReference>
<comment type="catalytic activity">
    <reaction evidence="6 9 10">
        <text>4-methyl-5-(2-phosphooxyethyl)-thiazole + 4-amino-2-methyl-5-(diphosphooxymethyl)pyrimidine + H(+) = thiamine phosphate + diphosphate</text>
        <dbReference type="Rhea" id="RHEA:22328"/>
        <dbReference type="ChEBI" id="CHEBI:15378"/>
        <dbReference type="ChEBI" id="CHEBI:33019"/>
        <dbReference type="ChEBI" id="CHEBI:37575"/>
        <dbReference type="ChEBI" id="CHEBI:57841"/>
        <dbReference type="ChEBI" id="CHEBI:58296"/>
        <dbReference type="EC" id="2.5.1.3"/>
    </reaction>
</comment>
<keyword evidence="4 9" id="KW-0460">Magnesium</keyword>
<evidence type="ECO:0000256" key="6">
    <source>
        <dbReference type="ARBA" id="ARBA00047334"/>
    </source>
</evidence>
<comment type="catalytic activity">
    <reaction evidence="8 9 10">
        <text>2-[(2R,5Z)-2-carboxy-4-methylthiazol-5(2H)-ylidene]ethyl phosphate + 4-amino-2-methyl-5-(diphosphooxymethyl)pyrimidine + 2 H(+) = thiamine phosphate + CO2 + diphosphate</text>
        <dbReference type="Rhea" id="RHEA:47844"/>
        <dbReference type="ChEBI" id="CHEBI:15378"/>
        <dbReference type="ChEBI" id="CHEBI:16526"/>
        <dbReference type="ChEBI" id="CHEBI:33019"/>
        <dbReference type="ChEBI" id="CHEBI:37575"/>
        <dbReference type="ChEBI" id="CHEBI:57841"/>
        <dbReference type="ChEBI" id="CHEBI:62899"/>
        <dbReference type="EC" id="2.5.1.3"/>
    </reaction>
</comment>
<dbReference type="NCBIfam" id="TIGR00693">
    <property type="entry name" value="thiE"/>
    <property type="match status" value="1"/>
</dbReference>
<evidence type="ECO:0000259" key="12">
    <source>
        <dbReference type="Pfam" id="PF02581"/>
    </source>
</evidence>
<sequence length="207" mass="21686">MSAALHGLYAITDRSLTPDDQLIPAVAAAIQGGAKIIQYRDKSDDAQRRQWEAQDLLNLCRALNTPLLINDNIELAAAIGADGVHLGQQDGELQSARTLLGDDAIIGITCHDNVDLAIAAERGGANYVAFGRFFSSKIKPEAPPADPALLTTAREQLTVPIVAIGGITPENGAQLISAGADMVAVINGVFGEADISAAAQRFATLFK</sequence>
<comment type="similarity">
    <text evidence="9 10">Belongs to the thiamine-phosphate synthase family.</text>
</comment>
<dbReference type="InterPro" id="IPR036206">
    <property type="entry name" value="ThiamineP_synth_sf"/>
</dbReference>
<dbReference type="GO" id="GO:0005737">
    <property type="term" value="C:cytoplasm"/>
    <property type="evidence" value="ECO:0007669"/>
    <property type="project" value="TreeGrafter"/>
</dbReference>
<keyword evidence="2 9" id="KW-0808">Transferase</keyword>
<comment type="caution">
    <text evidence="9">Lacks conserved residue(s) required for the propagation of feature annotation.</text>
</comment>
<evidence type="ECO:0000313" key="14">
    <source>
        <dbReference type="Proteomes" id="UP000191110"/>
    </source>
</evidence>
<dbReference type="PANTHER" id="PTHR20857:SF15">
    <property type="entry name" value="THIAMINE-PHOSPHATE SYNTHASE"/>
    <property type="match status" value="1"/>
</dbReference>
<dbReference type="HAMAP" id="MF_00097">
    <property type="entry name" value="TMP_synthase"/>
    <property type="match status" value="1"/>
</dbReference>
<dbReference type="EC" id="2.5.1.3" evidence="9"/>
<evidence type="ECO:0000313" key="13">
    <source>
        <dbReference type="EMBL" id="OOZ40268.1"/>
    </source>
</evidence>
<comment type="catalytic activity">
    <reaction evidence="7 9 10">
        <text>2-(2-carboxy-4-methylthiazol-5-yl)ethyl phosphate + 4-amino-2-methyl-5-(diphosphooxymethyl)pyrimidine + 2 H(+) = thiamine phosphate + CO2 + diphosphate</text>
        <dbReference type="Rhea" id="RHEA:47848"/>
        <dbReference type="ChEBI" id="CHEBI:15378"/>
        <dbReference type="ChEBI" id="CHEBI:16526"/>
        <dbReference type="ChEBI" id="CHEBI:33019"/>
        <dbReference type="ChEBI" id="CHEBI:37575"/>
        <dbReference type="ChEBI" id="CHEBI:57841"/>
        <dbReference type="ChEBI" id="CHEBI:62890"/>
        <dbReference type="EC" id="2.5.1.3"/>
    </reaction>
</comment>